<dbReference type="InterPro" id="IPR009349">
    <property type="entry name" value="TRIP4/RQT4_C2HC5_Znf"/>
</dbReference>
<dbReference type="InterPro" id="IPR039128">
    <property type="entry name" value="TRIP4-like"/>
</dbReference>
<evidence type="ECO:0000259" key="2">
    <source>
        <dbReference type="PROSITE" id="PS52009"/>
    </source>
</evidence>
<dbReference type="InterPro" id="IPR017853">
    <property type="entry name" value="GH"/>
</dbReference>
<dbReference type="Pfam" id="PF23135">
    <property type="entry name" value="TRI4_N"/>
    <property type="match status" value="1"/>
</dbReference>
<dbReference type="Pfam" id="PF07555">
    <property type="entry name" value="NAGidase"/>
    <property type="match status" value="1"/>
</dbReference>
<feature type="compositionally biased region" description="Low complexity" evidence="1">
    <location>
        <begin position="98"/>
        <end position="110"/>
    </location>
</feature>
<dbReference type="PROSITE" id="PS52009">
    <property type="entry name" value="GH84"/>
    <property type="match status" value="1"/>
</dbReference>
<evidence type="ECO:0000256" key="1">
    <source>
        <dbReference type="SAM" id="MobiDB-lite"/>
    </source>
</evidence>
<name>A0A8J4PPD6_9MYCE</name>
<evidence type="ECO:0000313" key="4">
    <source>
        <dbReference type="Proteomes" id="UP000695562"/>
    </source>
</evidence>
<sequence length="781" mass="90207">MSTEIITYESIEKWVKEKLDEYLGFDSTEMTAYLLSMETHHEMEKYLEELFGSGKKIQKFSETLVKKLSTLPRKVNRFPKTVKPQTNQKNNQKKKDTPTTTTATTSSNKSKQSKKQIGSFAEIEMQMRPGEPCECQATKHKLITNCLNCGKVICEQEGRGPCKFCQTPLFTNPANFSAHQKEQSEKNLLNAIKYKDTILGYQNTHAKRTIVYDDQEDYFENASNKWLSNEERDAVQKQEQEFKKQQQDSKRTTRISIDFVGRRIISQEVKPTFEKLSFSNNSNSDSSNNNSNVDKDQDIDIIEKIKYKSHINNNINSNKKEMLEQGESIDESKDIITRQYYGVEEDSIVLKSMKVLDNSSFKFRGIVEGFWKYYDEKVQSPKRVPNIVMYNSFLKMFKQRNCNYFIISPQHYSNSFSFKDTVIPSDVLKFSKALFNSAKENNVTLNIAIVFPRDFVFGDDESVDFIKSKLENYRQQIGVNDFSLILPSGFNDTFTQPIVAPNSTKSEVNNSKTYSQTQTYFLTKLHEKTKSKPFNNIMVCPSIFEMNLLSGSTPPSRQQIEYWLEINRATPSQYPILFTTIQGSLQNDQLVKIKNIFDKRDMVVIEKYPFSSKKTNTNSNDDLNIDWDPYRCEFADHKSQLAGVLASPFDKEFHIDNMSFVLTLSTFTQYLQSPFNYQAELSLRTNLIDLMGNEELAEDFSDVILALSNGIFKRIQSVVKSNPSLADSHIDPREKLFFTDLIEKSQQVYSFFTSQYPNDLITKKLDIIISVLSNYIGKSNE</sequence>
<comment type="caution">
    <text evidence="3">The sequence shown here is derived from an EMBL/GenBank/DDBJ whole genome shotgun (WGS) entry which is preliminary data.</text>
</comment>
<dbReference type="EMBL" id="AJWJ01000348">
    <property type="protein sequence ID" value="KAF2071697.1"/>
    <property type="molecule type" value="Genomic_DNA"/>
</dbReference>
<gene>
    <name evidence="3" type="ORF">CYY_006978</name>
</gene>
<proteinExistence type="predicted"/>
<dbReference type="Proteomes" id="UP000695562">
    <property type="component" value="Unassembled WGS sequence"/>
</dbReference>
<dbReference type="InterPro" id="IPR056994">
    <property type="entry name" value="TRI4_N"/>
</dbReference>
<feature type="domain" description="GH84" evidence="2">
    <location>
        <begin position="362"/>
        <end position="675"/>
    </location>
</feature>
<dbReference type="SUPFAM" id="SSF51445">
    <property type="entry name" value="(Trans)glycosidases"/>
    <property type="match status" value="1"/>
</dbReference>
<dbReference type="GO" id="GO:0008270">
    <property type="term" value="F:zinc ion binding"/>
    <property type="evidence" value="ECO:0007669"/>
    <property type="project" value="InterPro"/>
</dbReference>
<dbReference type="PANTHER" id="PTHR12963">
    <property type="entry name" value="THYROID RECEPTOR INTERACTING PROTEIN RELATED"/>
    <property type="match status" value="1"/>
</dbReference>
<dbReference type="GO" id="GO:0072344">
    <property type="term" value="P:rescue of stalled ribosome"/>
    <property type="evidence" value="ECO:0007669"/>
    <property type="project" value="InterPro"/>
</dbReference>
<feature type="compositionally biased region" description="Low complexity" evidence="1">
    <location>
        <begin position="81"/>
        <end position="90"/>
    </location>
</feature>
<dbReference type="Gene3D" id="3.20.20.80">
    <property type="entry name" value="Glycosidases"/>
    <property type="match status" value="1"/>
</dbReference>
<keyword evidence="4" id="KW-1185">Reference proteome</keyword>
<dbReference type="Pfam" id="PF23134">
    <property type="entry name" value="TRIP4_3rd"/>
    <property type="match status" value="1"/>
</dbReference>
<reference evidence="3" key="1">
    <citation type="submission" date="2020-01" db="EMBL/GenBank/DDBJ databases">
        <title>Development of genomics and gene disruption for Polysphondylium violaceum indicates a role for the polyketide synthase stlB in stalk morphogenesis.</title>
        <authorList>
            <person name="Narita B."/>
            <person name="Kawabe Y."/>
            <person name="Kin K."/>
            <person name="Saito T."/>
            <person name="Gibbs R."/>
            <person name="Kuspa A."/>
            <person name="Muzny D."/>
            <person name="Queller D."/>
            <person name="Richards S."/>
            <person name="Strassman J."/>
            <person name="Sucgang R."/>
            <person name="Worley K."/>
            <person name="Schaap P."/>
        </authorList>
    </citation>
    <scope>NUCLEOTIDE SEQUENCE</scope>
    <source>
        <strain evidence="3">QSvi11</strain>
    </source>
</reference>
<dbReference type="AlphaFoldDB" id="A0A8J4PPD6"/>
<organism evidence="3 4">
    <name type="scientific">Polysphondylium violaceum</name>
    <dbReference type="NCBI Taxonomy" id="133409"/>
    <lineage>
        <taxon>Eukaryota</taxon>
        <taxon>Amoebozoa</taxon>
        <taxon>Evosea</taxon>
        <taxon>Eumycetozoa</taxon>
        <taxon>Dictyostelia</taxon>
        <taxon>Dictyosteliales</taxon>
        <taxon>Dictyosteliaceae</taxon>
        <taxon>Polysphondylium</taxon>
    </lineage>
</organism>
<dbReference type="GO" id="GO:0045893">
    <property type="term" value="P:positive regulation of DNA-templated transcription"/>
    <property type="evidence" value="ECO:0007669"/>
    <property type="project" value="TreeGrafter"/>
</dbReference>
<dbReference type="InterPro" id="IPR011496">
    <property type="entry name" value="O-GlcNAcase_cat"/>
</dbReference>
<dbReference type="OrthoDB" id="18290at2759"/>
<dbReference type="InterPro" id="IPR056993">
    <property type="entry name" value="TRIP4_3rd_dom"/>
</dbReference>
<dbReference type="PANTHER" id="PTHR12963:SF4">
    <property type="entry name" value="ACTIVATING SIGNAL COINTEGRATOR 1"/>
    <property type="match status" value="1"/>
</dbReference>
<accession>A0A8J4PPD6</accession>
<feature type="region of interest" description="Disordered" evidence="1">
    <location>
        <begin position="75"/>
        <end position="116"/>
    </location>
</feature>
<dbReference type="Pfam" id="PF06221">
    <property type="entry name" value="zf-C2HC5"/>
    <property type="match status" value="1"/>
</dbReference>
<evidence type="ECO:0000313" key="3">
    <source>
        <dbReference type="EMBL" id="KAF2071697.1"/>
    </source>
</evidence>
<protein>
    <recommendedName>
        <fullName evidence="2">GH84 domain-containing protein</fullName>
    </recommendedName>
</protein>
<dbReference type="GO" id="GO:0005634">
    <property type="term" value="C:nucleus"/>
    <property type="evidence" value="ECO:0007669"/>
    <property type="project" value="InterPro"/>
</dbReference>
<dbReference type="GO" id="GO:0180022">
    <property type="term" value="C:RQC-trigger complex"/>
    <property type="evidence" value="ECO:0007669"/>
    <property type="project" value="InterPro"/>
</dbReference>